<feature type="binding site" evidence="7 8">
    <location>
        <position position="95"/>
    </location>
    <ligand>
        <name>S-adenosyl-L-methionine</name>
        <dbReference type="ChEBI" id="CHEBI:59789"/>
    </ligand>
</feature>
<dbReference type="GO" id="GO:0005829">
    <property type="term" value="C:cytosol"/>
    <property type="evidence" value="ECO:0007669"/>
    <property type="project" value="TreeGrafter"/>
</dbReference>
<organism evidence="10 11">
    <name type="scientific">Alloscardovia omnicolens F0580</name>
    <dbReference type="NCBI Taxonomy" id="1321816"/>
    <lineage>
        <taxon>Bacteria</taxon>
        <taxon>Bacillati</taxon>
        <taxon>Actinomycetota</taxon>
        <taxon>Actinomycetes</taxon>
        <taxon>Bifidobacteriales</taxon>
        <taxon>Bifidobacteriaceae</taxon>
        <taxon>Alloscardovia</taxon>
    </lineage>
</organism>
<dbReference type="InterPro" id="IPR020598">
    <property type="entry name" value="rRNA_Ade_methylase_Trfase_N"/>
</dbReference>
<dbReference type="Gene3D" id="3.40.50.150">
    <property type="entry name" value="Vaccinia Virus protein VP39"/>
    <property type="match status" value="1"/>
</dbReference>
<dbReference type="InterPro" id="IPR023165">
    <property type="entry name" value="rRNA_Ade_diMease-like_C"/>
</dbReference>
<keyword evidence="11" id="KW-1185">Reference proteome</keyword>
<dbReference type="SUPFAM" id="SSF53335">
    <property type="entry name" value="S-adenosyl-L-methionine-dependent methyltransferases"/>
    <property type="match status" value="1"/>
</dbReference>
<proteinExistence type="inferred from homology"/>
<evidence type="ECO:0000256" key="7">
    <source>
        <dbReference type="HAMAP-Rule" id="MF_00607"/>
    </source>
</evidence>
<evidence type="ECO:0000313" key="11">
    <source>
        <dbReference type="Proteomes" id="UP000016519"/>
    </source>
</evidence>
<feature type="domain" description="Ribosomal RNA adenine methylase transferase N-terminal" evidence="9">
    <location>
        <begin position="54"/>
        <end position="232"/>
    </location>
</feature>
<dbReference type="PROSITE" id="PS51689">
    <property type="entry name" value="SAM_RNA_A_N6_MT"/>
    <property type="match status" value="1"/>
</dbReference>
<dbReference type="HAMAP" id="MF_00607">
    <property type="entry name" value="16SrRNA_methyltr_A"/>
    <property type="match status" value="1"/>
</dbReference>
<dbReference type="STRING" id="419015.HMPREF3214_00133"/>
<sequence length="311" mass="33727">MPSSIAIKQDGIKIKIMNETTGLLGASDIRAIAAEAGISPTKKFGQNFVIDPGTVRKIVRTAGVTADSKVLEVGPGLGSLTLGLLETGAHVTAIEIDTPVAERLPYTVATYMPAASERLRVIEMDALKATPDNTAIDLSTPLTLVANLPYNVATPIILTLLERFTNIESFVVMVQKEVADRLCAQPGNKVYGVPSVKLAWYGLSSPAGVIGRNVFWPAPHVDSALVEFHRYDDSHSTESPRDPELRDDVFNLIDAAFSQRRKTLRAVLKKTVSDEAFGSAQIDSTRRGETLTIDDFIRLASASRMFHVKHS</sequence>
<evidence type="ECO:0000256" key="5">
    <source>
        <dbReference type="ARBA" id="ARBA00022691"/>
    </source>
</evidence>
<feature type="binding site" evidence="7 8">
    <location>
        <position position="47"/>
    </location>
    <ligand>
        <name>S-adenosyl-L-methionine</name>
        <dbReference type="ChEBI" id="CHEBI:59789"/>
    </ligand>
</feature>
<dbReference type="PATRIC" id="fig|1321816.3.peg.187"/>
<comment type="catalytic activity">
    <reaction evidence="7">
        <text>adenosine(1518)/adenosine(1519) in 16S rRNA + 4 S-adenosyl-L-methionine = N(6)-dimethyladenosine(1518)/N(6)-dimethyladenosine(1519) in 16S rRNA + 4 S-adenosyl-L-homocysteine + 4 H(+)</text>
        <dbReference type="Rhea" id="RHEA:19609"/>
        <dbReference type="Rhea" id="RHEA-COMP:10232"/>
        <dbReference type="Rhea" id="RHEA-COMP:10233"/>
        <dbReference type="ChEBI" id="CHEBI:15378"/>
        <dbReference type="ChEBI" id="CHEBI:57856"/>
        <dbReference type="ChEBI" id="CHEBI:59789"/>
        <dbReference type="ChEBI" id="CHEBI:74411"/>
        <dbReference type="ChEBI" id="CHEBI:74493"/>
        <dbReference type="EC" id="2.1.1.182"/>
    </reaction>
</comment>
<comment type="similarity">
    <text evidence="7">Belongs to the class I-like SAM-binding methyltransferase superfamily. rRNA adenine N(6)-methyltransferase family. RsmA subfamily.</text>
</comment>
<keyword evidence="1 7" id="KW-0963">Cytoplasm</keyword>
<comment type="caution">
    <text evidence="10">The sequence shown here is derived from an EMBL/GenBank/DDBJ whole genome shotgun (WGS) entry which is preliminary data.</text>
</comment>
<dbReference type="EC" id="2.1.1.182" evidence="7"/>
<dbReference type="PANTHER" id="PTHR11727">
    <property type="entry name" value="DIMETHYLADENOSINE TRANSFERASE"/>
    <property type="match status" value="1"/>
</dbReference>
<dbReference type="GO" id="GO:0003723">
    <property type="term" value="F:RNA binding"/>
    <property type="evidence" value="ECO:0007669"/>
    <property type="project" value="UniProtKB-UniRule"/>
</dbReference>
<dbReference type="AlphaFoldDB" id="U1SM76"/>
<feature type="binding site" evidence="7 8">
    <location>
        <position position="49"/>
    </location>
    <ligand>
        <name>S-adenosyl-L-methionine</name>
        <dbReference type="ChEBI" id="CHEBI:59789"/>
    </ligand>
</feature>
<accession>U1SM76</accession>
<reference evidence="10 11" key="1">
    <citation type="submission" date="2013-08" db="EMBL/GenBank/DDBJ databases">
        <authorList>
            <person name="Weinstock G."/>
            <person name="Sodergren E."/>
            <person name="Wylie T."/>
            <person name="Fulton L."/>
            <person name="Fulton R."/>
            <person name="Fronick C."/>
            <person name="O'Laughlin M."/>
            <person name="Godfrey J."/>
            <person name="Miner T."/>
            <person name="Herter B."/>
            <person name="Appelbaum E."/>
            <person name="Cordes M."/>
            <person name="Lek S."/>
            <person name="Wollam A."/>
            <person name="Pepin K.H."/>
            <person name="Palsikar V.B."/>
            <person name="Mitreva M."/>
            <person name="Wilson R.K."/>
        </authorList>
    </citation>
    <scope>NUCLEOTIDE SEQUENCE [LARGE SCALE GENOMIC DNA]</scope>
    <source>
        <strain evidence="10 11">F0580</strain>
    </source>
</reference>
<evidence type="ECO:0000313" key="10">
    <source>
        <dbReference type="EMBL" id="ERH31787.1"/>
    </source>
</evidence>
<dbReference type="InterPro" id="IPR020596">
    <property type="entry name" value="rRNA_Ade_Mease_Trfase_CS"/>
</dbReference>
<dbReference type="InterPro" id="IPR001737">
    <property type="entry name" value="KsgA/Erm"/>
</dbReference>
<dbReference type="Pfam" id="PF00398">
    <property type="entry name" value="RrnaAD"/>
    <property type="match status" value="1"/>
</dbReference>
<dbReference type="FunFam" id="3.40.50.150:FF:000023">
    <property type="entry name" value="Ribosomal RNA small subunit methyltransferase A"/>
    <property type="match status" value="1"/>
</dbReference>
<gene>
    <name evidence="7" type="primary">rsmA</name>
    <name evidence="7" type="synonym">ksgA</name>
    <name evidence="10" type="ORF">HMPREF9244_00224</name>
</gene>
<dbReference type="SMART" id="SM00650">
    <property type="entry name" value="rADc"/>
    <property type="match status" value="1"/>
</dbReference>
<dbReference type="HOGENOM" id="CLU_041220_1_1_11"/>
<dbReference type="InterPro" id="IPR011530">
    <property type="entry name" value="rRNA_adenine_dimethylase"/>
</dbReference>
<dbReference type="PANTHER" id="PTHR11727:SF7">
    <property type="entry name" value="DIMETHYLADENOSINE TRANSFERASE-RELATED"/>
    <property type="match status" value="1"/>
</dbReference>
<evidence type="ECO:0000256" key="8">
    <source>
        <dbReference type="PROSITE-ProRule" id="PRU01026"/>
    </source>
</evidence>
<keyword evidence="6 7" id="KW-0694">RNA-binding</keyword>
<evidence type="ECO:0000256" key="2">
    <source>
        <dbReference type="ARBA" id="ARBA00022552"/>
    </source>
</evidence>
<keyword evidence="3 7" id="KW-0489">Methyltransferase</keyword>
<evidence type="ECO:0000256" key="1">
    <source>
        <dbReference type="ARBA" id="ARBA00022490"/>
    </source>
</evidence>
<protein>
    <recommendedName>
        <fullName evidence="7">Ribosomal RNA small subunit methyltransferase A</fullName>
        <ecNumber evidence="7">2.1.1.182</ecNumber>
    </recommendedName>
    <alternativeName>
        <fullName evidence="7">16S rRNA (adenine(1518)-N(6)/adenine(1519)-N(6))-dimethyltransferase</fullName>
    </alternativeName>
    <alternativeName>
        <fullName evidence="7">16S rRNA dimethyladenosine transferase</fullName>
    </alternativeName>
    <alternativeName>
        <fullName evidence="7">16S rRNA dimethylase</fullName>
    </alternativeName>
    <alternativeName>
        <fullName evidence="7">S-adenosylmethionine-6-N', N'-adenosyl(rRNA) dimethyltransferase</fullName>
    </alternativeName>
</protein>
<evidence type="ECO:0000256" key="4">
    <source>
        <dbReference type="ARBA" id="ARBA00022679"/>
    </source>
</evidence>
<feature type="binding site" evidence="7 8">
    <location>
        <position position="125"/>
    </location>
    <ligand>
        <name>S-adenosyl-L-methionine</name>
        <dbReference type="ChEBI" id="CHEBI:59789"/>
    </ligand>
</feature>
<dbReference type="GO" id="GO:0052908">
    <property type="term" value="F:16S rRNA (adenine(1518)-N(6)/adenine(1519)-N(6))-dimethyltransferase activity"/>
    <property type="evidence" value="ECO:0007669"/>
    <property type="project" value="UniProtKB-EC"/>
</dbReference>
<evidence type="ECO:0000259" key="9">
    <source>
        <dbReference type="SMART" id="SM00650"/>
    </source>
</evidence>
<evidence type="ECO:0000256" key="6">
    <source>
        <dbReference type="ARBA" id="ARBA00022884"/>
    </source>
</evidence>
<name>U1SM76_9BIFI</name>
<dbReference type="EMBL" id="AWSI01000009">
    <property type="protein sequence ID" value="ERH31787.1"/>
    <property type="molecule type" value="Genomic_DNA"/>
</dbReference>
<keyword evidence="4 7" id="KW-0808">Transferase</keyword>
<dbReference type="Proteomes" id="UP000016519">
    <property type="component" value="Unassembled WGS sequence"/>
</dbReference>
<keyword evidence="5 7" id="KW-0949">S-adenosyl-L-methionine</keyword>
<dbReference type="NCBIfam" id="TIGR00755">
    <property type="entry name" value="ksgA"/>
    <property type="match status" value="1"/>
</dbReference>
<evidence type="ECO:0000256" key="3">
    <source>
        <dbReference type="ARBA" id="ARBA00022603"/>
    </source>
</evidence>
<dbReference type="Gene3D" id="1.10.8.100">
    <property type="entry name" value="Ribosomal RNA adenine dimethylase-like, domain 2"/>
    <property type="match status" value="1"/>
</dbReference>
<dbReference type="PROSITE" id="PS01131">
    <property type="entry name" value="RRNA_A_DIMETH"/>
    <property type="match status" value="1"/>
</dbReference>
<feature type="binding site" evidence="7 8">
    <location>
        <position position="74"/>
    </location>
    <ligand>
        <name>S-adenosyl-L-methionine</name>
        <dbReference type="ChEBI" id="CHEBI:59789"/>
    </ligand>
</feature>
<comment type="subcellular location">
    <subcellularLocation>
        <location evidence="7">Cytoplasm</location>
    </subcellularLocation>
</comment>
<comment type="function">
    <text evidence="7">Specifically dimethylates two adjacent adenosines (A1518 and A1519) in the loop of a conserved hairpin near the 3'-end of 16S rRNA in the 30S particle. May play a critical role in biogenesis of 30S subunits.</text>
</comment>
<feature type="binding site" evidence="7 8">
    <location>
        <position position="147"/>
    </location>
    <ligand>
        <name>S-adenosyl-L-methionine</name>
        <dbReference type="ChEBI" id="CHEBI:59789"/>
    </ligand>
</feature>
<dbReference type="InterPro" id="IPR029063">
    <property type="entry name" value="SAM-dependent_MTases_sf"/>
</dbReference>
<keyword evidence="2 7" id="KW-0698">rRNA processing</keyword>